<proteinExistence type="predicted"/>
<accession>A0ABP9IAI7</accession>
<keyword evidence="3" id="KW-1185">Reference proteome</keyword>
<evidence type="ECO:0000313" key="3">
    <source>
        <dbReference type="Proteomes" id="UP001500466"/>
    </source>
</evidence>
<dbReference type="EMBL" id="BAABHS010000049">
    <property type="protein sequence ID" value="GAA4993338.1"/>
    <property type="molecule type" value="Genomic_DNA"/>
</dbReference>
<reference evidence="3" key="1">
    <citation type="journal article" date="2019" name="Int. J. Syst. Evol. Microbiol.">
        <title>The Global Catalogue of Microorganisms (GCM) 10K type strain sequencing project: providing services to taxonomists for standard genome sequencing and annotation.</title>
        <authorList>
            <consortium name="The Broad Institute Genomics Platform"/>
            <consortium name="The Broad Institute Genome Sequencing Center for Infectious Disease"/>
            <person name="Wu L."/>
            <person name="Ma J."/>
        </authorList>
    </citation>
    <scope>NUCLEOTIDE SEQUENCE [LARGE SCALE GENOMIC DNA]</scope>
    <source>
        <strain evidence="3">JCM 17986</strain>
    </source>
</reference>
<keyword evidence="1" id="KW-0812">Transmembrane</keyword>
<dbReference type="Proteomes" id="UP001500466">
    <property type="component" value="Unassembled WGS sequence"/>
</dbReference>
<protein>
    <submittedName>
        <fullName evidence="2">Uncharacterized protein</fullName>
    </submittedName>
</protein>
<dbReference type="RefSeq" id="WP_345680562.1">
    <property type="nucleotide sequence ID" value="NZ_BAABHS010000049.1"/>
</dbReference>
<organism evidence="2 3">
    <name type="scientific">Yinghuangia aomiensis</name>
    <dbReference type="NCBI Taxonomy" id="676205"/>
    <lineage>
        <taxon>Bacteria</taxon>
        <taxon>Bacillati</taxon>
        <taxon>Actinomycetota</taxon>
        <taxon>Actinomycetes</taxon>
        <taxon>Kitasatosporales</taxon>
        <taxon>Streptomycetaceae</taxon>
        <taxon>Yinghuangia</taxon>
    </lineage>
</organism>
<evidence type="ECO:0000256" key="1">
    <source>
        <dbReference type="SAM" id="Phobius"/>
    </source>
</evidence>
<sequence>MLADLRLEAGGGLRARKGVSDREAARLPTGSSRDPVVQYRARGGRTHDEIAFLEIERRDGMQKSGWRRVVVWADAAHTTALAVVETEAAEGTHAVYRIVDGYGAPLARVTRRQGGVLRMRRTSWLAETPDGTTLRAVKGGVFGWIMFWLFSPLWAALFAAALLGGDVWRMPVNTIWRRNGAPVLHFTSAESTWQDFAVRADWADGRLAVALVALQHTHLPWRDRL</sequence>
<comment type="caution">
    <text evidence="2">The sequence shown here is derived from an EMBL/GenBank/DDBJ whole genome shotgun (WGS) entry which is preliminary data.</text>
</comment>
<feature type="transmembrane region" description="Helical" evidence="1">
    <location>
        <begin position="141"/>
        <end position="168"/>
    </location>
</feature>
<evidence type="ECO:0000313" key="2">
    <source>
        <dbReference type="EMBL" id="GAA4993338.1"/>
    </source>
</evidence>
<name>A0ABP9IAI7_9ACTN</name>
<keyword evidence="1" id="KW-0472">Membrane</keyword>
<gene>
    <name evidence="2" type="ORF">GCM10023205_77490</name>
</gene>
<keyword evidence="1" id="KW-1133">Transmembrane helix</keyword>